<reference evidence="2" key="1">
    <citation type="submission" date="2018-06" db="EMBL/GenBank/DDBJ databases">
        <authorList>
            <consortium name="Pathogen Informatics"/>
        </authorList>
    </citation>
    <scope>NUCLEOTIDE SEQUENCE [LARGE SCALE GENOMIC DNA]</scope>
    <source>
        <strain evidence="2">NCTC10135</strain>
    </source>
</reference>
<dbReference type="KEGG" id="mala:NCTC10135_00087"/>
<evidence type="ECO:0000313" key="2">
    <source>
        <dbReference type="Proteomes" id="UP000259864"/>
    </source>
</evidence>
<dbReference type="AlphaFoldDB" id="A0A3B0NZW1"/>
<name>A0A3B0NZW1_9BACT</name>
<sequence length="37" mass="4342">MSAYLMDLDPFEDNGLRAYNIELTKKFTELMGENKNE</sequence>
<evidence type="ECO:0000313" key="1">
    <source>
        <dbReference type="EMBL" id="SYV89597.1"/>
    </source>
</evidence>
<dbReference type="EMBL" id="LS991949">
    <property type="protein sequence ID" value="SYV89597.1"/>
    <property type="molecule type" value="Genomic_DNA"/>
</dbReference>
<accession>A0A3B0NZW1</accession>
<dbReference type="Proteomes" id="UP000259864">
    <property type="component" value="Chromosome 1"/>
</dbReference>
<organism evidence="1 2">
    <name type="scientific">Metamycoplasma alkalescens</name>
    <dbReference type="NCBI Taxonomy" id="45363"/>
    <lineage>
        <taxon>Bacteria</taxon>
        <taxon>Bacillati</taxon>
        <taxon>Mycoplasmatota</taxon>
        <taxon>Mycoplasmoidales</taxon>
        <taxon>Metamycoplasmataceae</taxon>
        <taxon>Metamycoplasma</taxon>
    </lineage>
</organism>
<gene>
    <name evidence="1" type="ORF">NCTC10135_00087</name>
</gene>
<proteinExistence type="predicted"/>
<protein>
    <submittedName>
        <fullName evidence="1">Uncharacterized protein</fullName>
    </submittedName>
</protein>